<dbReference type="AlphaFoldDB" id="A0A4Y9KW76"/>
<proteinExistence type="predicted"/>
<sequence length="76" mass="8355">MRLTDQLKQIVLDFEAEVLRAVANGGKQPYIERAMTRADDKLRAMQAGADADLLEAIFSAAIEIETKSKMAMEIAA</sequence>
<dbReference type="Proteomes" id="UP000298225">
    <property type="component" value="Unassembled WGS sequence"/>
</dbReference>
<comment type="caution">
    <text evidence="1">The sequence shown here is derived from an EMBL/GenBank/DDBJ whole genome shotgun (WGS) entry which is preliminary data.</text>
</comment>
<evidence type="ECO:0000313" key="1">
    <source>
        <dbReference type="EMBL" id="TFV34707.1"/>
    </source>
</evidence>
<gene>
    <name evidence="1" type="ORF">E4K66_30390</name>
</gene>
<accession>A0A4Y9KW76</accession>
<dbReference type="RefSeq" id="WP_135171190.1">
    <property type="nucleotide sequence ID" value="NZ_SPQU01000019.1"/>
</dbReference>
<keyword evidence="2" id="KW-1185">Reference proteome</keyword>
<evidence type="ECO:0000313" key="2">
    <source>
        <dbReference type="Proteomes" id="UP000298225"/>
    </source>
</evidence>
<reference evidence="1 2" key="1">
    <citation type="submission" date="2019-03" db="EMBL/GenBank/DDBJ databases">
        <title>Bradyrhizobium strains diversity isolated from Chamaecrista fasciculata.</title>
        <authorList>
            <person name="Urquiaga M.C.O."/>
            <person name="Hungria M."/>
            <person name="Delamuta J.R.M."/>
        </authorList>
    </citation>
    <scope>NUCLEOTIDE SEQUENCE [LARGE SCALE GENOMIC DNA]</scope>
    <source>
        <strain evidence="1 2">CNPSo 3424</strain>
    </source>
</reference>
<protein>
    <submittedName>
        <fullName evidence="1">Uncharacterized protein</fullName>
    </submittedName>
</protein>
<name>A0A4Y9KW76_9BRAD</name>
<dbReference type="EMBL" id="SPQU01000019">
    <property type="protein sequence ID" value="TFV34707.1"/>
    <property type="molecule type" value="Genomic_DNA"/>
</dbReference>
<organism evidence="1 2">
    <name type="scientific">Bradyrhizobium frederickii</name>
    <dbReference type="NCBI Taxonomy" id="2560054"/>
    <lineage>
        <taxon>Bacteria</taxon>
        <taxon>Pseudomonadati</taxon>
        <taxon>Pseudomonadota</taxon>
        <taxon>Alphaproteobacteria</taxon>
        <taxon>Hyphomicrobiales</taxon>
        <taxon>Nitrobacteraceae</taxon>
        <taxon>Bradyrhizobium</taxon>
    </lineage>
</organism>